<accession>A0A977KY64</accession>
<dbReference type="InterPro" id="IPR025668">
    <property type="entry name" value="Tnp_DDE_dom"/>
</dbReference>
<dbReference type="Proteomes" id="UP001065613">
    <property type="component" value="Chromosome"/>
</dbReference>
<feature type="domain" description="Transposase DDE" evidence="1">
    <location>
        <begin position="112"/>
        <end position="251"/>
    </location>
</feature>
<evidence type="ECO:0000313" key="2">
    <source>
        <dbReference type="EMBL" id="UXE62042.1"/>
    </source>
</evidence>
<protein>
    <submittedName>
        <fullName evidence="2">IS982 family transposase</fullName>
    </submittedName>
</protein>
<organism evidence="2">
    <name type="scientific">Woronichinia naegeliana WA131</name>
    <dbReference type="NCBI Taxonomy" id="2824559"/>
    <lineage>
        <taxon>Bacteria</taxon>
        <taxon>Bacillati</taxon>
        <taxon>Cyanobacteriota</taxon>
        <taxon>Cyanophyceae</taxon>
        <taxon>Synechococcales</taxon>
        <taxon>Coelosphaeriaceae</taxon>
        <taxon>Woronichinia</taxon>
    </lineage>
</organism>
<dbReference type="AlphaFoldDB" id="A0A977KY64"/>
<dbReference type="KEGG" id="wna:KA717_03910"/>
<evidence type="ECO:0000259" key="1">
    <source>
        <dbReference type="Pfam" id="PF13612"/>
    </source>
</evidence>
<name>A0A977KY64_9CYAN</name>
<gene>
    <name evidence="2" type="ORF">KA717_03910</name>
</gene>
<dbReference type="EMBL" id="CP073041">
    <property type="protein sequence ID" value="UXE62042.1"/>
    <property type="molecule type" value="Genomic_DNA"/>
</dbReference>
<reference evidence="2" key="1">
    <citation type="submission" date="2021-04" db="EMBL/GenBank/DDBJ databases">
        <title>Genome sequence of Woronichinia naegeliana from Washington state freshwater lake bloom.</title>
        <authorList>
            <person name="Dreher T.W."/>
        </authorList>
    </citation>
    <scope>NUCLEOTIDE SEQUENCE</scope>
    <source>
        <strain evidence="2">WA131</strain>
    </source>
</reference>
<proteinExistence type="predicted"/>
<dbReference type="Pfam" id="PF13612">
    <property type="entry name" value="DDE_Tnp_1_3"/>
    <property type="match status" value="1"/>
</dbReference>
<sequence length="306" mass="35345">MIDAPTLLTIIYVLVDDWYQEQGYRFIPILPRPKPSFSESEMLTLLLAMDYFPYPKERQFLGFIRANYLSLFPKLLDQSQFNRRARRLEGLMEELRRSWVKQMGVHFERTLLLDTKPVPVVGYKRSKGQSDFTGSATYGYCVSRQMKYFGYKLVVVSSLEGVPLVYSLVPAHSDEREATESVLQFIQGCNILADKGFVSTDWQSEISRTTGNRVSTAKRVHQHQQTPPVFERLLQHFRERIEGVFNEVQNTGRNLERLLRKKVEGLCVHVAAKMASHTLRILLCQLFGIDVLTFEQTPVQPFGQLT</sequence>
<dbReference type="NCBIfam" id="NF033520">
    <property type="entry name" value="transpos_IS982"/>
    <property type="match status" value="1"/>
</dbReference>